<accession>A0A3P1T2B8</accession>
<keyword evidence="1" id="KW-0067">ATP-binding</keyword>
<organism evidence="3 4">
    <name type="scientific">Arachnia propionica</name>
    <dbReference type="NCBI Taxonomy" id="1750"/>
    <lineage>
        <taxon>Bacteria</taxon>
        <taxon>Bacillati</taxon>
        <taxon>Actinomycetota</taxon>
        <taxon>Actinomycetes</taxon>
        <taxon>Propionibacteriales</taxon>
        <taxon>Propionibacteriaceae</taxon>
        <taxon>Arachnia</taxon>
    </lineage>
</organism>
<dbReference type="RefSeq" id="WP_124845683.1">
    <property type="nucleotide sequence ID" value="NZ_JAUNKP010000030.1"/>
</dbReference>
<dbReference type="PROSITE" id="PS50975">
    <property type="entry name" value="ATP_GRASP"/>
    <property type="match status" value="1"/>
</dbReference>
<protein>
    <submittedName>
        <fullName evidence="3">ATP-grasp domain-containing protein</fullName>
    </submittedName>
</protein>
<dbReference type="GO" id="GO:0005524">
    <property type="term" value="F:ATP binding"/>
    <property type="evidence" value="ECO:0007669"/>
    <property type="project" value="UniProtKB-UniRule"/>
</dbReference>
<proteinExistence type="predicted"/>
<sequence>MNVLILTAGSRVQTVTYFRRALAGRGRVITTDASELAPALYAADGHHVVPLISDPEYLPTILRICRDEEIAVVLSLLDPELSLLANHVDEFEALGVTVMISPAEVVERAFDKWLMFQWLEAEGLPTPRSWISLEACHADLDAGLARFPLFVKSRTGSASAGIAKIEDREQLDAAFAATPGLIIQEFLPGEPVDVDVYVDLISGEVVSMFAKKKLRMRAGTADKSVSFKDDSLFALVADFVKRCGFRGTVDVDLFSTPEGWSILEVNPRFGGVYPHAYECGVDFPTLLINNVAGQVNEPNIGAYEEDWAMLGYDGVIMHRIEGLAER</sequence>
<dbReference type="SUPFAM" id="SSF56059">
    <property type="entry name" value="Glutathione synthetase ATP-binding domain-like"/>
    <property type="match status" value="1"/>
</dbReference>
<dbReference type="OrthoDB" id="24041at2"/>
<dbReference type="Pfam" id="PF02655">
    <property type="entry name" value="ATP-grasp_3"/>
    <property type="match status" value="1"/>
</dbReference>
<dbReference type="Gene3D" id="3.30.470.20">
    <property type="entry name" value="ATP-grasp fold, B domain"/>
    <property type="match status" value="1"/>
</dbReference>
<dbReference type="EMBL" id="RQZG01000018">
    <property type="protein sequence ID" value="RRD03591.1"/>
    <property type="molecule type" value="Genomic_DNA"/>
</dbReference>
<dbReference type="Pfam" id="PF21360">
    <property type="entry name" value="PylC-like_N"/>
    <property type="match status" value="1"/>
</dbReference>
<dbReference type="InterPro" id="IPR048764">
    <property type="entry name" value="PylC_N"/>
</dbReference>
<dbReference type="PANTHER" id="PTHR23132">
    <property type="entry name" value="D-ALANINE--D-ALANINE LIGASE"/>
    <property type="match status" value="1"/>
</dbReference>
<evidence type="ECO:0000259" key="2">
    <source>
        <dbReference type="PROSITE" id="PS50975"/>
    </source>
</evidence>
<dbReference type="GO" id="GO:0046872">
    <property type="term" value="F:metal ion binding"/>
    <property type="evidence" value="ECO:0007669"/>
    <property type="project" value="InterPro"/>
</dbReference>
<feature type="domain" description="ATP-grasp" evidence="2">
    <location>
        <begin position="116"/>
        <end position="292"/>
    </location>
</feature>
<dbReference type="Proteomes" id="UP000280819">
    <property type="component" value="Unassembled WGS sequence"/>
</dbReference>
<evidence type="ECO:0000313" key="3">
    <source>
        <dbReference type="EMBL" id="RRD03591.1"/>
    </source>
</evidence>
<keyword evidence="1" id="KW-0547">Nucleotide-binding</keyword>
<evidence type="ECO:0000256" key="1">
    <source>
        <dbReference type="PROSITE-ProRule" id="PRU00409"/>
    </source>
</evidence>
<dbReference type="InterPro" id="IPR013815">
    <property type="entry name" value="ATP_grasp_subdomain_1"/>
</dbReference>
<dbReference type="Gene3D" id="3.40.50.20">
    <property type="match status" value="1"/>
</dbReference>
<gene>
    <name evidence="3" type="ORF">EII34_13460</name>
</gene>
<dbReference type="PANTHER" id="PTHR23132:SF14">
    <property type="entry name" value="ATP-GRASP DOMAIN-CONTAINING PROTEIN"/>
    <property type="match status" value="1"/>
</dbReference>
<dbReference type="InterPro" id="IPR003806">
    <property type="entry name" value="ATP-grasp_PylC-type"/>
</dbReference>
<dbReference type="Gene3D" id="3.30.1490.20">
    <property type="entry name" value="ATP-grasp fold, A domain"/>
    <property type="match status" value="1"/>
</dbReference>
<evidence type="ECO:0000313" key="4">
    <source>
        <dbReference type="Proteomes" id="UP000280819"/>
    </source>
</evidence>
<dbReference type="AlphaFoldDB" id="A0A3P1T2B8"/>
<comment type="caution">
    <text evidence="3">The sequence shown here is derived from an EMBL/GenBank/DDBJ whole genome shotgun (WGS) entry which is preliminary data.</text>
</comment>
<dbReference type="NCBIfam" id="NF009406">
    <property type="entry name" value="PRK12767.1-5"/>
    <property type="match status" value="1"/>
</dbReference>
<reference evidence="3 4" key="1">
    <citation type="submission" date="2018-11" db="EMBL/GenBank/DDBJ databases">
        <title>Genomes From Bacteria Associated with the Canine Oral Cavity: a Test Case for Automated Genome-Based Taxonomic Assignment.</title>
        <authorList>
            <person name="Coil D.A."/>
            <person name="Jospin G."/>
            <person name="Darling A.E."/>
            <person name="Wallis C."/>
            <person name="Davis I.J."/>
            <person name="Harris S."/>
            <person name="Eisen J.A."/>
            <person name="Holcombe L.J."/>
            <person name="O'Flynn C."/>
        </authorList>
    </citation>
    <scope>NUCLEOTIDE SEQUENCE [LARGE SCALE GENOMIC DNA]</scope>
    <source>
        <strain evidence="3 4">OH887_COT-365</strain>
    </source>
</reference>
<dbReference type="InterPro" id="IPR011761">
    <property type="entry name" value="ATP-grasp"/>
</dbReference>
<dbReference type="GO" id="GO:0008716">
    <property type="term" value="F:D-alanine-D-alanine ligase activity"/>
    <property type="evidence" value="ECO:0007669"/>
    <property type="project" value="TreeGrafter"/>
</dbReference>
<name>A0A3P1T2B8_9ACTN</name>